<keyword evidence="6" id="KW-0597">Phosphoprotein</keyword>
<accession>A0A6N2K7G0</accession>
<keyword evidence="11" id="KW-0677">Repeat</keyword>
<keyword evidence="9 22" id="KW-0812">Transmembrane</keyword>
<keyword evidence="5" id="KW-0723">Serine/threonine-protein kinase</keyword>
<dbReference type="AlphaFoldDB" id="A0A6N2K7G0"/>
<evidence type="ECO:0000256" key="17">
    <source>
        <dbReference type="ARBA" id="ARBA00023170"/>
    </source>
</evidence>
<evidence type="ECO:0000256" key="5">
    <source>
        <dbReference type="ARBA" id="ARBA00022527"/>
    </source>
</evidence>
<comment type="similarity">
    <text evidence="19">Belongs to the polygalacturonase-inhibiting protein family.</text>
</comment>
<dbReference type="GO" id="GO:0005524">
    <property type="term" value="F:ATP binding"/>
    <property type="evidence" value="ECO:0007669"/>
    <property type="project" value="UniProtKB-KW"/>
</dbReference>
<evidence type="ECO:0000256" key="4">
    <source>
        <dbReference type="ARBA" id="ARBA00022512"/>
    </source>
</evidence>
<dbReference type="PANTHER" id="PTHR48053">
    <property type="entry name" value="LEUCINE RICH REPEAT FAMILY PROTEIN, EXPRESSED"/>
    <property type="match status" value="1"/>
</dbReference>
<evidence type="ECO:0000256" key="7">
    <source>
        <dbReference type="ARBA" id="ARBA00022614"/>
    </source>
</evidence>
<dbReference type="EC" id="2.7.11.1" evidence="3"/>
<dbReference type="PANTHER" id="PTHR48053:SF158">
    <property type="entry name" value="MDIS1-INTERACTING RECEPTOR LIKE KINASE 2-LIKE"/>
    <property type="match status" value="1"/>
</dbReference>
<dbReference type="InterPro" id="IPR011009">
    <property type="entry name" value="Kinase-like_dom_sf"/>
</dbReference>
<dbReference type="InterPro" id="IPR055414">
    <property type="entry name" value="LRR_R13L4/SHOC2-like"/>
</dbReference>
<evidence type="ECO:0000313" key="24">
    <source>
        <dbReference type="EMBL" id="VFU20701.1"/>
    </source>
</evidence>
<dbReference type="GO" id="GO:0016020">
    <property type="term" value="C:membrane"/>
    <property type="evidence" value="ECO:0007669"/>
    <property type="project" value="UniProtKB-SubCell"/>
</dbReference>
<dbReference type="InterPro" id="IPR008266">
    <property type="entry name" value="Tyr_kinase_AS"/>
</dbReference>
<dbReference type="PRINTS" id="PR00019">
    <property type="entry name" value="LEURICHRPT"/>
</dbReference>
<keyword evidence="4" id="KW-0134">Cell wall</keyword>
<evidence type="ECO:0000256" key="15">
    <source>
        <dbReference type="ARBA" id="ARBA00022989"/>
    </source>
</evidence>
<dbReference type="Pfam" id="PF08263">
    <property type="entry name" value="LRRNT_2"/>
    <property type="match status" value="2"/>
</dbReference>
<evidence type="ECO:0000256" key="12">
    <source>
        <dbReference type="ARBA" id="ARBA00022741"/>
    </source>
</evidence>
<dbReference type="FunFam" id="3.80.10.10:FF:000041">
    <property type="entry name" value="LRR receptor-like serine/threonine-protein kinase ERECTA"/>
    <property type="match status" value="1"/>
</dbReference>
<dbReference type="Gene3D" id="1.10.510.10">
    <property type="entry name" value="Transferase(Phosphotransferase) domain 1"/>
    <property type="match status" value="1"/>
</dbReference>
<gene>
    <name evidence="24" type="ORF">SVIM_LOCUS7631</name>
</gene>
<keyword evidence="10" id="KW-0732">Signal</keyword>
<dbReference type="InterPro" id="IPR000719">
    <property type="entry name" value="Prot_kinase_dom"/>
</dbReference>
<comment type="subcellular location">
    <subcellularLocation>
        <location evidence="2">Membrane</location>
        <topology evidence="2">Single-pass type I membrane protein</topology>
    </subcellularLocation>
    <subcellularLocation>
        <location evidence="1">Secreted</location>
        <location evidence="1">Cell wall</location>
    </subcellularLocation>
</comment>
<evidence type="ECO:0000256" key="1">
    <source>
        <dbReference type="ARBA" id="ARBA00004191"/>
    </source>
</evidence>
<organism evidence="24">
    <name type="scientific">Salix viminalis</name>
    <name type="common">Common osier</name>
    <name type="synonym">Basket willow</name>
    <dbReference type="NCBI Taxonomy" id="40686"/>
    <lineage>
        <taxon>Eukaryota</taxon>
        <taxon>Viridiplantae</taxon>
        <taxon>Streptophyta</taxon>
        <taxon>Embryophyta</taxon>
        <taxon>Tracheophyta</taxon>
        <taxon>Spermatophyta</taxon>
        <taxon>Magnoliopsida</taxon>
        <taxon>eudicotyledons</taxon>
        <taxon>Gunneridae</taxon>
        <taxon>Pentapetalae</taxon>
        <taxon>rosids</taxon>
        <taxon>fabids</taxon>
        <taxon>Malpighiales</taxon>
        <taxon>Salicaceae</taxon>
        <taxon>Saliceae</taxon>
        <taxon>Salix</taxon>
    </lineage>
</organism>
<evidence type="ECO:0000256" key="10">
    <source>
        <dbReference type="ARBA" id="ARBA00022729"/>
    </source>
</evidence>
<evidence type="ECO:0000256" key="2">
    <source>
        <dbReference type="ARBA" id="ARBA00004479"/>
    </source>
</evidence>
<evidence type="ECO:0000259" key="23">
    <source>
        <dbReference type="PROSITE" id="PS50011"/>
    </source>
</evidence>
<evidence type="ECO:0000256" key="16">
    <source>
        <dbReference type="ARBA" id="ARBA00023136"/>
    </source>
</evidence>
<feature type="transmembrane region" description="Helical" evidence="22">
    <location>
        <begin position="976"/>
        <end position="1000"/>
    </location>
</feature>
<evidence type="ECO:0000256" key="20">
    <source>
        <dbReference type="ARBA" id="ARBA00047899"/>
    </source>
</evidence>
<dbReference type="EMBL" id="CAADRP010000001">
    <property type="protein sequence ID" value="VFU20701.1"/>
    <property type="molecule type" value="Genomic_DNA"/>
</dbReference>
<dbReference type="FunFam" id="3.80.10.10:FF:000400">
    <property type="entry name" value="Nuclear pore complex protein NUP107"/>
    <property type="match status" value="1"/>
</dbReference>
<dbReference type="SUPFAM" id="SSF56112">
    <property type="entry name" value="Protein kinase-like (PK-like)"/>
    <property type="match status" value="1"/>
</dbReference>
<comment type="catalytic activity">
    <reaction evidence="20">
        <text>L-threonyl-[protein] + ATP = O-phospho-L-threonyl-[protein] + ADP + H(+)</text>
        <dbReference type="Rhea" id="RHEA:46608"/>
        <dbReference type="Rhea" id="RHEA-COMP:11060"/>
        <dbReference type="Rhea" id="RHEA-COMP:11605"/>
        <dbReference type="ChEBI" id="CHEBI:15378"/>
        <dbReference type="ChEBI" id="CHEBI:30013"/>
        <dbReference type="ChEBI" id="CHEBI:30616"/>
        <dbReference type="ChEBI" id="CHEBI:61977"/>
        <dbReference type="ChEBI" id="CHEBI:456216"/>
        <dbReference type="EC" id="2.7.11.1"/>
    </reaction>
</comment>
<dbReference type="GO" id="GO:0004674">
    <property type="term" value="F:protein serine/threonine kinase activity"/>
    <property type="evidence" value="ECO:0007669"/>
    <property type="project" value="UniProtKB-KW"/>
</dbReference>
<evidence type="ECO:0000256" key="22">
    <source>
        <dbReference type="SAM" id="Phobius"/>
    </source>
</evidence>
<proteinExistence type="inferred from homology"/>
<keyword evidence="7" id="KW-0433">Leucine-rich repeat</keyword>
<dbReference type="Pfam" id="PF00069">
    <property type="entry name" value="Pkinase"/>
    <property type="match status" value="1"/>
</dbReference>
<dbReference type="PROSITE" id="PS50011">
    <property type="entry name" value="PROTEIN_KINASE_DOM"/>
    <property type="match status" value="1"/>
</dbReference>
<dbReference type="InterPro" id="IPR001611">
    <property type="entry name" value="Leu-rich_rpt"/>
</dbReference>
<keyword evidence="14" id="KW-0067">ATP-binding</keyword>
<evidence type="ECO:0000256" key="3">
    <source>
        <dbReference type="ARBA" id="ARBA00012513"/>
    </source>
</evidence>
<evidence type="ECO:0000256" key="21">
    <source>
        <dbReference type="ARBA" id="ARBA00048679"/>
    </source>
</evidence>
<keyword evidence="13" id="KW-0418">Kinase</keyword>
<keyword evidence="18" id="KW-0325">Glycoprotein</keyword>
<dbReference type="FunFam" id="3.80.10.10:FF:000177">
    <property type="entry name" value="Leucine-rich repeat receptor-like serine/threonine-protein kinase At1g17230"/>
    <property type="match status" value="1"/>
</dbReference>
<dbReference type="Gene3D" id="3.30.200.20">
    <property type="entry name" value="Phosphorylase Kinase, domain 1"/>
    <property type="match status" value="1"/>
</dbReference>
<dbReference type="PROSITE" id="PS00109">
    <property type="entry name" value="PROTEIN_KINASE_TYR"/>
    <property type="match status" value="1"/>
</dbReference>
<dbReference type="Pfam" id="PF23598">
    <property type="entry name" value="LRR_14"/>
    <property type="match status" value="1"/>
</dbReference>
<protein>
    <recommendedName>
        <fullName evidence="3">non-specific serine/threonine protein kinase</fullName>
        <ecNumber evidence="3">2.7.11.1</ecNumber>
    </recommendedName>
</protein>
<dbReference type="SUPFAM" id="SSF52058">
    <property type="entry name" value="L domain-like"/>
    <property type="match status" value="2"/>
</dbReference>
<dbReference type="InterPro" id="IPR003591">
    <property type="entry name" value="Leu-rich_rpt_typical-subtyp"/>
</dbReference>
<evidence type="ECO:0000256" key="6">
    <source>
        <dbReference type="ARBA" id="ARBA00022553"/>
    </source>
</evidence>
<evidence type="ECO:0000256" key="8">
    <source>
        <dbReference type="ARBA" id="ARBA00022679"/>
    </source>
</evidence>
<dbReference type="InterPro" id="IPR051716">
    <property type="entry name" value="Plant_RL_S/T_kinase"/>
</dbReference>
<dbReference type="InterPro" id="IPR032675">
    <property type="entry name" value="LRR_dom_sf"/>
</dbReference>
<dbReference type="Gene3D" id="3.80.10.10">
    <property type="entry name" value="Ribonuclease Inhibitor"/>
    <property type="match status" value="3"/>
</dbReference>
<keyword evidence="4" id="KW-0964">Secreted</keyword>
<dbReference type="SMART" id="SM00369">
    <property type="entry name" value="LRR_TYP"/>
    <property type="match status" value="6"/>
</dbReference>
<name>A0A6N2K7G0_SALVM</name>
<sequence>MLRAKVLEVTSAEIRLMATTWTLKLSSFSVFHIKEFSQSFAWRACNLSYRCRHTSKPHKSFFPFDSMRQLSIPKRLGQPANPEIPELSYSARAPLVLPLHVCLLYINTHKHVPVQRALYYKKDGFEEVFMFPECFLDCYASFVLCNGIKGSVQDCQASCDSVATELAIENDKIVHSNQGLHRLFHLICTTKTTLANDKIEHSNGGRGVFSPQLARAPYGATVFNANALFGERVRLPPAAQNYLPPCYKCYASNTEAEALLKWKDSLGNQSILQSWVAPENSSSTTLIPALWRGITSARSLEMATTWTFKLSSFSVFHIKEFSQRVPAERALYYMKDGLEESWHEFVKWNGRSHSLLQDSGLLLDKGEEPKTAASFVTMARGSCVSLQLLIEWIVLFLFFSEASFASNTEAEALLKWKDSLGNQSILRSWVRPENSSSTTLNPCLWRGITCDNAGNVTQINLPNVGLTGTLQNFIFSSLTNLLRLDLRDNQLTGTIPSSIGVLYKLQYLDLAKNLLYGTLPLSLANLTQAYELDFSRNNITGIIDPRLFPDGSAHNKTGLVSLKNFLLQKTRIGGRIPEEIGNCKFLSLLALDESRFYGPIPSSLGNLSELTVLRLSGNLFSGNIPPNIGTLSKLTDLRLLTNQLSGFVPAELGNLSSLTVLHLAENQFTGHLPQQICQGGKLVNFSAAYNNFSGPIPVSLKNCHTLYRVRLEHNQLSGFLDQDFGVYPNLTYIDLSFNKVRGELSPKWGECKNLTALRVAGNLLGGKIPDEVVLLNQLRVIDLSSNQISGELPAQLGKLSNLLVLNLKDNMLSGQVPVGIKGLSSLENLDLSSNMLSGPIPYQIGEFSKLRFLSLGMNSFEGTIPYQIGNLVGLHDLLDLSYNLLSGGIPSQLAKLTSLAQLNLSHNNLSATCGGLVAVNFSHNNLEGPLPDTSIFHLVEPDSYSNNKDLCGEVQGLRRCTTRANEKGWGMKKSKLVIIVASIASALFLSLALVGIIAFLHHRTSQKCLSTWKQIKEGNSFLNMGGTGKVYKARMPDGQVLAVKRLNYLVQDEEIETTKSFSNERESLAGMLSDEEGARELDWEKRIAVVKDIAHALSYMHHDCVPPIVHRDISSKNVLLNSELEAHVSDFGTARFLKPDSSNWTAIAGTYGYVAPELAYTMEMNEKSDVYSFGVLAFEVLMGKHPGELISYLHSSANQEIHFEDATDPRLSPPAERKVVDLLSRVITLARLCICVDPQSRPTMRTVSQLLEKKAAGSE</sequence>
<feature type="domain" description="Protein kinase" evidence="23">
    <location>
        <begin position="1016"/>
        <end position="1251"/>
    </location>
</feature>
<evidence type="ECO:0000256" key="11">
    <source>
        <dbReference type="ARBA" id="ARBA00022737"/>
    </source>
</evidence>
<dbReference type="FunFam" id="1.10.510.10:FF:000445">
    <property type="entry name" value="MDIS1-interacting receptor like kinase 2"/>
    <property type="match status" value="1"/>
</dbReference>
<keyword evidence="16 22" id="KW-0472">Membrane</keyword>
<comment type="catalytic activity">
    <reaction evidence="21">
        <text>L-seryl-[protein] + ATP = O-phospho-L-seryl-[protein] + ADP + H(+)</text>
        <dbReference type="Rhea" id="RHEA:17989"/>
        <dbReference type="Rhea" id="RHEA-COMP:9863"/>
        <dbReference type="Rhea" id="RHEA-COMP:11604"/>
        <dbReference type="ChEBI" id="CHEBI:15378"/>
        <dbReference type="ChEBI" id="CHEBI:29999"/>
        <dbReference type="ChEBI" id="CHEBI:30616"/>
        <dbReference type="ChEBI" id="CHEBI:83421"/>
        <dbReference type="ChEBI" id="CHEBI:456216"/>
        <dbReference type="EC" id="2.7.11.1"/>
    </reaction>
</comment>
<evidence type="ECO:0000256" key="19">
    <source>
        <dbReference type="ARBA" id="ARBA00038043"/>
    </source>
</evidence>
<dbReference type="Pfam" id="PF00560">
    <property type="entry name" value="LRR_1"/>
    <property type="match status" value="1"/>
</dbReference>
<reference evidence="24" key="1">
    <citation type="submission" date="2019-03" db="EMBL/GenBank/DDBJ databases">
        <authorList>
            <person name="Mank J."/>
            <person name="Almeida P."/>
        </authorList>
    </citation>
    <scope>NUCLEOTIDE SEQUENCE</scope>
    <source>
        <strain evidence="24">78183</strain>
    </source>
</reference>
<evidence type="ECO:0000256" key="13">
    <source>
        <dbReference type="ARBA" id="ARBA00022777"/>
    </source>
</evidence>
<evidence type="ECO:0000256" key="14">
    <source>
        <dbReference type="ARBA" id="ARBA00022840"/>
    </source>
</evidence>
<keyword evidence="12" id="KW-0547">Nucleotide-binding</keyword>
<evidence type="ECO:0000256" key="18">
    <source>
        <dbReference type="ARBA" id="ARBA00023180"/>
    </source>
</evidence>
<dbReference type="Pfam" id="PF13855">
    <property type="entry name" value="LRR_8"/>
    <property type="match status" value="1"/>
</dbReference>
<dbReference type="InterPro" id="IPR013210">
    <property type="entry name" value="LRR_N_plant-typ"/>
</dbReference>
<keyword evidence="15 22" id="KW-1133">Transmembrane helix</keyword>
<keyword evidence="17" id="KW-0675">Receptor</keyword>
<keyword evidence="8" id="KW-0808">Transferase</keyword>
<evidence type="ECO:0000256" key="9">
    <source>
        <dbReference type="ARBA" id="ARBA00022692"/>
    </source>
</evidence>